<accession>A0A8H6AUM0</accession>
<name>A0A8H6AUM0_9HELO</name>
<sequence length="84" mass="9817">MVLYFSDIGSDFFQVSSLLSRRSPTSIYHRPKIPNLVQYLVTSATLPDKECYPDHHFSPETLERSKSRALDNLSCYLYRVVFRL</sequence>
<dbReference type="EMBL" id="JABFCT010000008">
    <property type="protein sequence ID" value="KAF5873710.1"/>
    <property type="molecule type" value="Genomic_DNA"/>
</dbReference>
<evidence type="ECO:0000313" key="2">
    <source>
        <dbReference type="Proteomes" id="UP000531561"/>
    </source>
</evidence>
<dbReference type="OrthoDB" id="10547408at2759"/>
<comment type="caution">
    <text evidence="1">The sequence shown here is derived from an EMBL/GenBank/DDBJ whole genome shotgun (WGS) entry which is preliminary data.</text>
</comment>
<dbReference type="GeneID" id="59259253"/>
<keyword evidence="2" id="KW-1185">Reference proteome</keyword>
<dbReference type="AlphaFoldDB" id="A0A8H6AUM0"/>
<organism evidence="1 2">
    <name type="scientific">Botrytis fragariae</name>
    <dbReference type="NCBI Taxonomy" id="1964551"/>
    <lineage>
        <taxon>Eukaryota</taxon>
        <taxon>Fungi</taxon>
        <taxon>Dikarya</taxon>
        <taxon>Ascomycota</taxon>
        <taxon>Pezizomycotina</taxon>
        <taxon>Leotiomycetes</taxon>
        <taxon>Helotiales</taxon>
        <taxon>Sclerotiniaceae</taxon>
        <taxon>Botrytis</taxon>
    </lineage>
</organism>
<evidence type="ECO:0000313" key="1">
    <source>
        <dbReference type="EMBL" id="KAF5873710.1"/>
    </source>
</evidence>
<dbReference type="RefSeq" id="XP_037192656.1">
    <property type="nucleotide sequence ID" value="XM_037335561.1"/>
</dbReference>
<gene>
    <name evidence="1" type="ORF">Bfra_005174</name>
</gene>
<reference evidence="1 2" key="1">
    <citation type="journal article" date="2020" name="Phytopathology">
        <title>A high-quality genome resource of Botrytis fragariae, a new and rapidly spreading fungal pathogen causing strawberry gray mold in the U.S.A.</title>
        <authorList>
            <person name="Wu Y."/>
            <person name="Saski C.A."/>
            <person name="Schnabel G."/>
            <person name="Xiao S."/>
            <person name="Hu M."/>
        </authorList>
    </citation>
    <scope>NUCLEOTIDE SEQUENCE [LARGE SCALE GENOMIC DNA]</scope>
    <source>
        <strain evidence="1 2">BVB16</strain>
    </source>
</reference>
<proteinExistence type="predicted"/>
<protein>
    <submittedName>
        <fullName evidence="1">Uncharacterized protein</fullName>
    </submittedName>
</protein>
<dbReference type="Proteomes" id="UP000531561">
    <property type="component" value="Unassembled WGS sequence"/>
</dbReference>